<dbReference type="Proteomes" id="UP001140087">
    <property type="component" value="Unassembled WGS sequence"/>
</dbReference>
<gene>
    <name evidence="1" type="ORF">H4R21_000595</name>
</gene>
<accession>A0ACC1LFG8</accession>
<name>A0ACC1LFG8_9FUNG</name>
<reference evidence="1" key="1">
    <citation type="submission" date="2022-07" db="EMBL/GenBank/DDBJ databases">
        <title>Phylogenomic reconstructions and comparative analyses of Kickxellomycotina fungi.</title>
        <authorList>
            <person name="Reynolds N.K."/>
            <person name="Stajich J.E."/>
            <person name="Barry K."/>
            <person name="Grigoriev I.V."/>
            <person name="Crous P."/>
            <person name="Smith M.E."/>
        </authorList>
    </citation>
    <scope>NUCLEOTIDE SEQUENCE</scope>
    <source>
        <strain evidence="1">BCRC 34780</strain>
    </source>
</reference>
<dbReference type="EMBL" id="JANBUN010000083">
    <property type="protein sequence ID" value="KAJ2807140.1"/>
    <property type="molecule type" value="Genomic_DNA"/>
</dbReference>
<evidence type="ECO:0000313" key="2">
    <source>
        <dbReference type="Proteomes" id="UP001140087"/>
    </source>
</evidence>
<evidence type="ECO:0000313" key="1">
    <source>
        <dbReference type="EMBL" id="KAJ2807140.1"/>
    </source>
</evidence>
<comment type="caution">
    <text evidence="1">The sequence shown here is derived from an EMBL/GenBank/DDBJ whole genome shotgun (WGS) entry which is preliminary data.</text>
</comment>
<proteinExistence type="predicted"/>
<sequence length="748" mass="83864">MTIASAEKDARAEKRQAEAAWIRKNDSFAGVEEVLDLAKPRGDEARDAATTAAAQVAEKLEAALEAGTQKSDIKLKSLSLEKLRARLQRAAKSKSDEDLALIARQWTHNYDDYMEFSGSASERGPHMYPLVSAFILYVQRHVKAMHAPAAARKKDGSLTAARLLLPSAESDFTPNHAGEDEKVGLALHSCSVGAKPQPQPGTHPRDFFAIVACKVLYFYDEALDQLIDSTRRVYWAQGNRRFAWALSVCSRCVHAVVMLHDAVLVSPVMDVSKPAGRKQFVELLVNWAVCDDVRAGYDPTMEFDPISKQYRIQCPNKGGKMRTYTTMSYLFAQDDALGRHTRCFVAELVIKDAFAVSKPPPDDNVHNEICVLRRIRKEFKGKEVDFMYQELVRGGDVVLPTGGSHVSGISHNGVYDFDDNTDGILSLMGVAREDAPEVGKDGVKEKRSSWRQQPYRVHRRLVMRPYGEELDMDMDQAELTVVLEEAMRCHTAIHSRCKILHRDISPYNFLVVRGSDGLPRGLLIDFDYAISVKRTSRIGQPGQSGTLPYMSIGNLEYDGTIQTALDDWEALLYTLCMWGTRGLTRKDRNEDKRVLADLPISQWSVGTYEKIAKAKREHMHSAESFGKNILKHFHSSCERLKPFAKELHAALFLRDGCAGAEIPDPELASYDVDAAHYWDSDWQGQTEGQDASRVEDPLVKRLGYEKDIVDALTRVMGNYDRTMETLSVQDPSAIPVAAPPLRRSQRKR</sequence>
<protein>
    <submittedName>
        <fullName evidence="1">Uncharacterized protein</fullName>
    </submittedName>
</protein>
<keyword evidence="2" id="KW-1185">Reference proteome</keyword>
<organism evidence="1 2">
    <name type="scientific">Coemansia helicoidea</name>
    <dbReference type="NCBI Taxonomy" id="1286919"/>
    <lineage>
        <taxon>Eukaryota</taxon>
        <taxon>Fungi</taxon>
        <taxon>Fungi incertae sedis</taxon>
        <taxon>Zoopagomycota</taxon>
        <taxon>Kickxellomycotina</taxon>
        <taxon>Kickxellomycetes</taxon>
        <taxon>Kickxellales</taxon>
        <taxon>Kickxellaceae</taxon>
        <taxon>Coemansia</taxon>
    </lineage>
</organism>